<dbReference type="InterPro" id="IPR020471">
    <property type="entry name" value="AKR"/>
</dbReference>
<accession>A0A9R1WWW3</accession>
<evidence type="ECO:0000313" key="7">
    <source>
        <dbReference type="EMBL" id="KAJ0188342.1"/>
    </source>
</evidence>
<evidence type="ECO:0000313" key="8">
    <source>
        <dbReference type="Proteomes" id="UP000235145"/>
    </source>
</evidence>
<dbReference type="PROSITE" id="PS00062">
    <property type="entry name" value="ALDOKETO_REDUCTASE_2"/>
    <property type="match status" value="1"/>
</dbReference>
<reference evidence="7 8" key="1">
    <citation type="journal article" date="2017" name="Nat. Commun.">
        <title>Genome assembly with in vitro proximity ligation data and whole-genome triplication in lettuce.</title>
        <authorList>
            <person name="Reyes-Chin-Wo S."/>
            <person name="Wang Z."/>
            <person name="Yang X."/>
            <person name="Kozik A."/>
            <person name="Arikit S."/>
            <person name="Song C."/>
            <person name="Xia L."/>
            <person name="Froenicke L."/>
            <person name="Lavelle D.O."/>
            <person name="Truco M.J."/>
            <person name="Xia R."/>
            <person name="Zhu S."/>
            <person name="Xu C."/>
            <person name="Xu H."/>
            <person name="Xu X."/>
            <person name="Cox K."/>
            <person name="Korf I."/>
            <person name="Meyers B.C."/>
            <person name="Michelmore R.W."/>
        </authorList>
    </citation>
    <scope>NUCLEOTIDE SEQUENCE [LARGE SCALE GENOMIC DNA]</scope>
    <source>
        <strain evidence="8">cv. Salinas</strain>
        <tissue evidence="7">Seedlings</tissue>
    </source>
</reference>
<evidence type="ECO:0000256" key="4">
    <source>
        <dbReference type="PIRSR" id="PIRSR000097-2"/>
    </source>
</evidence>
<dbReference type="PIRSF" id="PIRSF000097">
    <property type="entry name" value="AKR"/>
    <property type="match status" value="1"/>
</dbReference>
<dbReference type="GO" id="GO:0004032">
    <property type="term" value="F:aldose reductase (NADPH) activity"/>
    <property type="evidence" value="ECO:0000318"/>
    <property type="project" value="GO_Central"/>
</dbReference>
<dbReference type="InterPro" id="IPR018170">
    <property type="entry name" value="Aldo/ket_reductase_CS"/>
</dbReference>
<dbReference type="GO" id="GO:0035835">
    <property type="term" value="P:indole alkaloid biosynthetic process"/>
    <property type="evidence" value="ECO:0007669"/>
    <property type="project" value="UniProtKB-ARBA"/>
</dbReference>
<dbReference type="InterPro" id="IPR023210">
    <property type="entry name" value="NADP_OxRdtase_dom"/>
</dbReference>
<proteinExistence type="inferred from homology"/>
<comment type="similarity">
    <text evidence="1">Belongs to the aldo/keto reductase family.</text>
</comment>
<sequence>MAQSTLRAKEDVQSFVLLSGHRIPAVGLGTWRSGSQASDSVATAILEAGYRHIDTAWEYGVHDEVGHGLKAAIDAGIERKDLFITSKLWCHDLSPERVRPALLNTLQELQLDYLDLYLIHWPFRLKEGASRPPKAGDVLNFDMEGVWREMEKLKTQNLVRDIGISNFTLKKLNKLTGFAQTMPSVCQMEMHPGWRNDKMLEACKKNGIHVTSYSPLGSQDNGRDLIHDPTVEKIAGKLNKSPGQVLVRWAIQRGTSVIPKSTNADRIKENMQVFDWAIPEQDFNVLSSISDQKRVLHGEDLFVNKNDGPFRSVADVWDHED</sequence>
<dbReference type="FunFam" id="3.20.20.100:FF:000013">
    <property type="entry name" value="NADPH-dependent codeinone reductase 1-1"/>
    <property type="match status" value="1"/>
</dbReference>
<dbReference type="EMBL" id="NBSK02000009">
    <property type="protein sequence ID" value="KAJ0188342.1"/>
    <property type="molecule type" value="Genomic_DNA"/>
</dbReference>
<feature type="binding site" evidence="4">
    <location>
        <position position="120"/>
    </location>
    <ligand>
        <name>substrate</name>
    </ligand>
</feature>
<dbReference type="PANTHER" id="PTHR11732">
    <property type="entry name" value="ALDO/KETO REDUCTASE"/>
    <property type="match status" value="1"/>
</dbReference>
<dbReference type="Gene3D" id="3.20.20.100">
    <property type="entry name" value="NADP-dependent oxidoreductase domain"/>
    <property type="match status" value="1"/>
</dbReference>
<dbReference type="Proteomes" id="UP000235145">
    <property type="component" value="Unassembled WGS sequence"/>
</dbReference>
<dbReference type="AlphaFoldDB" id="A0A9R1WWW3"/>
<organism evidence="7 8">
    <name type="scientific">Lactuca sativa</name>
    <name type="common">Garden lettuce</name>
    <dbReference type="NCBI Taxonomy" id="4236"/>
    <lineage>
        <taxon>Eukaryota</taxon>
        <taxon>Viridiplantae</taxon>
        <taxon>Streptophyta</taxon>
        <taxon>Embryophyta</taxon>
        <taxon>Tracheophyta</taxon>
        <taxon>Spermatophyta</taxon>
        <taxon>Magnoliopsida</taxon>
        <taxon>eudicotyledons</taxon>
        <taxon>Gunneridae</taxon>
        <taxon>Pentapetalae</taxon>
        <taxon>asterids</taxon>
        <taxon>campanulids</taxon>
        <taxon>Asterales</taxon>
        <taxon>Asteraceae</taxon>
        <taxon>Cichorioideae</taxon>
        <taxon>Cichorieae</taxon>
        <taxon>Lactucinae</taxon>
        <taxon>Lactuca</taxon>
    </lineage>
</organism>
<feature type="domain" description="NADP-dependent oxidoreductase" evidence="6">
    <location>
        <begin position="26"/>
        <end position="289"/>
    </location>
</feature>
<protein>
    <recommendedName>
        <fullName evidence="6">NADP-dependent oxidoreductase domain-containing protein</fullName>
    </recommendedName>
</protein>
<evidence type="ECO:0000256" key="1">
    <source>
        <dbReference type="ARBA" id="ARBA00007905"/>
    </source>
</evidence>
<comment type="caution">
    <text evidence="7">The sequence shown here is derived from an EMBL/GenBank/DDBJ whole genome shotgun (WGS) entry which is preliminary data.</text>
</comment>
<dbReference type="PROSITE" id="PS00063">
    <property type="entry name" value="ALDOKETO_REDUCTASE_3"/>
    <property type="match status" value="1"/>
</dbReference>
<evidence type="ECO:0000256" key="3">
    <source>
        <dbReference type="PIRSR" id="PIRSR000097-1"/>
    </source>
</evidence>
<dbReference type="Gramene" id="rna-gnl|WGS:NBSK|LSAT_9X36320_mrna">
    <property type="protein sequence ID" value="cds-PLY95959.1"/>
    <property type="gene ID" value="gene-LSAT_9X36320"/>
</dbReference>
<dbReference type="GO" id="GO:0005829">
    <property type="term" value="C:cytosol"/>
    <property type="evidence" value="ECO:0000318"/>
    <property type="project" value="GO_Central"/>
</dbReference>
<evidence type="ECO:0000259" key="6">
    <source>
        <dbReference type="Pfam" id="PF00248"/>
    </source>
</evidence>
<feature type="active site" description="Proton donor" evidence="3">
    <location>
        <position position="59"/>
    </location>
</feature>
<dbReference type="PRINTS" id="PR00069">
    <property type="entry name" value="ALDKETRDTASE"/>
</dbReference>
<feature type="site" description="Lowers pKa of active site Tyr" evidence="5">
    <location>
        <position position="87"/>
    </location>
</feature>
<keyword evidence="8" id="KW-1185">Reference proteome</keyword>
<evidence type="ECO:0000256" key="2">
    <source>
        <dbReference type="ARBA" id="ARBA00022857"/>
    </source>
</evidence>
<name>A0A9R1WWW3_LACSA</name>
<dbReference type="Pfam" id="PF00248">
    <property type="entry name" value="Aldo_ket_red"/>
    <property type="match status" value="1"/>
</dbReference>
<dbReference type="InterPro" id="IPR036812">
    <property type="entry name" value="NAD(P)_OxRdtase_dom_sf"/>
</dbReference>
<evidence type="ECO:0000256" key="5">
    <source>
        <dbReference type="PIRSR" id="PIRSR000097-3"/>
    </source>
</evidence>
<gene>
    <name evidence="7" type="ORF">LSAT_V11C900469690</name>
</gene>
<keyword evidence="2" id="KW-0521">NADP</keyword>
<dbReference type="SUPFAM" id="SSF51430">
    <property type="entry name" value="NAD(P)-linked oxidoreductase"/>
    <property type="match status" value="1"/>
</dbReference>